<dbReference type="PANTHER" id="PTHR46880:SF5">
    <property type="entry name" value="DUF4371 DOMAIN-CONTAINING PROTEIN"/>
    <property type="match status" value="1"/>
</dbReference>
<evidence type="ECO:0000313" key="2">
    <source>
        <dbReference type="EMBL" id="CAI6372584.1"/>
    </source>
</evidence>
<evidence type="ECO:0000313" key="3">
    <source>
        <dbReference type="EMBL" id="CAI6372585.1"/>
    </source>
</evidence>
<gene>
    <name evidence="2" type="ORF">MEUPH1_LOCUS26434</name>
    <name evidence="3" type="ORF">MEUPH1_LOCUS26435</name>
    <name evidence="4" type="ORF">MEUPH1_LOCUS26438</name>
</gene>
<dbReference type="InterPro" id="IPR012337">
    <property type="entry name" value="RNaseH-like_sf"/>
</dbReference>
<dbReference type="PANTHER" id="PTHR46880">
    <property type="entry name" value="RAS-ASSOCIATING DOMAIN-CONTAINING PROTEIN"/>
    <property type="match status" value="1"/>
</dbReference>
<accession>A0AAV0XXV2</accession>
<comment type="caution">
    <text evidence="4">The sequence shown here is derived from an EMBL/GenBank/DDBJ whole genome shotgun (WGS) entry which is preliminary data.</text>
</comment>
<dbReference type="EMBL" id="CARXXK010001048">
    <property type="protein sequence ID" value="CAI6372588.1"/>
    <property type="molecule type" value="Genomic_DNA"/>
</dbReference>
<dbReference type="Pfam" id="PF05699">
    <property type="entry name" value="Dimer_Tnp_hAT"/>
    <property type="match status" value="1"/>
</dbReference>
<reference evidence="4 5" key="1">
    <citation type="submission" date="2023-01" db="EMBL/GenBank/DDBJ databases">
        <authorList>
            <person name="Whitehead M."/>
        </authorList>
    </citation>
    <scope>NUCLEOTIDE SEQUENCE [LARGE SCALE GENOMIC DNA]</scope>
</reference>
<dbReference type="GO" id="GO:0046983">
    <property type="term" value="F:protein dimerization activity"/>
    <property type="evidence" value="ECO:0007669"/>
    <property type="project" value="InterPro"/>
</dbReference>
<keyword evidence="5" id="KW-1185">Reference proteome</keyword>
<dbReference type="SUPFAM" id="SSF53098">
    <property type="entry name" value="Ribonuclease H-like"/>
    <property type="match status" value="1"/>
</dbReference>
<dbReference type="InterPro" id="IPR008906">
    <property type="entry name" value="HATC_C_dom"/>
</dbReference>
<evidence type="ECO:0000259" key="1">
    <source>
        <dbReference type="Pfam" id="PF05699"/>
    </source>
</evidence>
<dbReference type="AlphaFoldDB" id="A0AAV0XXV2"/>
<protein>
    <recommendedName>
        <fullName evidence="1">HAT C-terminal dimerisation domain-containing protein</fullName>
    </recommendedName>
</protein>
<name>A0AAV0XXV2_9HEMI</name>
<dbReference type="EMBL" id="CARXXK010001048">
    <property type="protein sequence ID" value="CAI6372585.1"/>
    <property type="molecule type" value="Genomic_DNA"/>
</dbReference>
<dbReference type="EMBL" id="CARXXK010001048">
    <property type="protein sequence ID" value="CAI6372584.1"/>
    <property type="molecule type" value="Genomic_DNA"/>
</dbReference>
<evidence type="ECO:0000313" key="4">
    <source>
        <dbReference type="EMBL" id="CAI6372588.1"/>
    </source>
</evidence>
<dbReference type="Proteomes" id="UP001160148">
    <property type="component" value="Unassembled WGS sequence"/>
</dbReference>
<sequence>MGKMKYNNLGRRFSLNTSVLVQGMRNFIHNNTMNEEIQELNLLIKTLPVSTAECERGFSLMNIICSDLRSKLTIKNIGNLMFININGTPLSIWNPTKYVGSWLLQHRSADDKRSRKVEPLEQ</sequence>
<evidence type="ECO:0000313" key="5">
    <source>
        <dbReference type="Proteomes" id="UP001160148"/>
    </source>
</evidence>
<organism evidence="4 5">
    <name type="scientific">Macrosiphum euphorbiae</name>
    <name type="common">potato aphid</name>
    <dbReference type="NCBI Taxonomy" id="13131"/>
    <lineage>
        <taxon>Eukaryota</taxon>
        <taxon>Metazoa</taxon>
        <taxon>Ecdysozoa</taxon>
        <taxon>Arthropoda</taxon>
        <taxon>Hexapoda</taxon>
        <taxon>Insecta</taxon>
        <taxon>Pterygota</taxon>
        <taxon>Neoptera</taxon>
        <taxon>Paraneoptera</taxon>
        <taxon>Hemiptera</taxon>
        <taxon>Sternorrhyncha</taxon>
        <taxon>Aphidomorpha</taxon>
        <taxon>Aphidoidea</taxon>
        <taxon>Aphididae</taxon>
        <taxon>Macrosiphini</taxon>
        <taxon>Macrosiphum</taxon>
    </lineage>
</organism>
<proteinExistence type="predicted"/>
<feature type="domain" description="HAT C-terminal dimerisation" evidence="1">
    <location>
        <begin position="44"/>
        <end position="84"/>
    </location>
</feature>